<comment type="caution">
    <text evidence="1">The sequence shown here is derived from an EMBL/GenBank/DDBJ whole genome shotgun (WGS) entry which is preliminary data.</text>
</comment>
<dbReference type="Proteomes" id="UP000316316">
    <property type="component" value="Unassembled WGS sequence"/>
</dbReference>
<reference evidence="1 3" key="2">
    <citation type="submission" date="2018-12" db="EMBL/GenBank/DDBJ databases">
        <title>A novel vanA-carrying plasmid in a clinical isolate of Enterococcus avium.</title>
        <authorList>
            <person name="Bernasconi O.J."/>
            <person name="Luzzaro F."/>
            <person name="Endimiani A."/>
        </authorList>
    </citation>
    <scope>NUCLEOTIDE SEQUENCE [LARGE SCALE GENOMIC DNA]</scope>
    <source>
        <strain evidence="1 3">LC0559/18</strain>
    </source>
</reference>
<accession>A0A437UQH8</accession>
<protein>
    <recommendedName>
        <fullName evidence="5">DUF4428 domain-containing protein</fullName>
    </recommendedName>
</protein>
<dbReference type="AlphaFoldDB" id="A0A437UQH8"/>
<dbReference type="EMBL" id="PDXQ01000001">
    <property type="protein sequence ID" value="TRZ33533.1"/>
    <property type="molecule type" value="Genomic_DNA"/>
</dbReference>
<dbReference type="RefSeq" id="WP_127979364.1">
    <property type="nucleotide sequence ID" value="NZ_CABGUH010000017.1"/>
</dbReference>
<proteinExistence type="predicted"/>
<reference evidence="2 4" key="1">
    <citation type="submission" date="2017-10" db="EMBL/GenBank/DDBJ databases">
        <title>FDA dAtabase for Regulatory Grade micrObial Sequences (FDA-ARGOS): Supporting development and validation of Infectious Disease Dx tests.</title>
        <authorList>
            <person name="Campos J."/>
            <person name="Goldberg B."/>
            <person name="Tallon L.J."/>
            <person name="Sadzewicz L."/>
            <person name="Sengamalay N."/>
            <person name="Ott S."/>
            <person name="Godinez A."/>
            <person name="Nagaraj S."/>
            <person name="Vyas G."/>
            <person name="Aluvathingal J."/>
            <person name="Nadendla S."/>
            <person name="Geyer C."/>
            <person name="Nandy P."/>
            <person name="Hobson J."/>
            <person name="Sichtig H."/>
        </authorList>
    </citation>
    <scope>NUCLEOTIDE SEQUENCE [LARGE SCALE GENOMIC DNA]</scope>
    <source>
        <strain evidence="2 4">FDAARGOS_185</strain>
    </source>
</reference>
<name>A0A437UQH8_ENTAV</name>
<dbReference type="Proteomes" id="UP000288388">
    <property type="component" value="Unassembled WGS sequence"/>
</dbReference>
<organism evidence="1 3">
    <name type="scientific">Enterococcus avium</name>
    <name type="common">Streptococcus avium</name>
    <dbReference type="NCBI Taxonomy" id="33945"/>
    <lineage>
        <taxon>Bacteria</taxon>
        <taxon>Bacillati</taxon>
        <taxon>Bacillota</taxon>
        <taxon>Bacilli</taxon>
        <taxon>Lactobacillales</taxon>
        <taxon>Enterococcaceae</taxon>
        <taxon>Enterococcus</taxon>
    </lineage>
</organism>
<dbReference type="EMBL" id="RYZS01000001">
    <property type="protein sequence ID" value="RVU95868.1"/>
    <property type="molecule type" value="Genomic_DNA"/>
</dbReference>
<evidence type="ECO:0000313" key="3">
    <source>
        <dbReference type="Proteomes" id="UP000288388"/>
    </source>
</evidence>
<gene>
    <name evidence="2" type="ORF">AUF17_05345</name>
    <name evidence="1" type="ORF">EK398_14025</name>
</gene>
<evidence type="ECO:0000313" key="2">
    <source>
        <dbReference type="EMBL" id="TRZ33533.1"/>
    </source>
</evidence>
<evidence type="ECO:0000313" key="4">
    <source>
        <dbReference type="Proteomes" id="UP000316316"/>
    </source>
</evidence>
<evidence type="ECO:0000313" key="1">
    <source>
        <dbReference type="EMBL" id="RVU95868.1"/>
    </source>
</evidence>
<sequence>MKECLLCSAPLKLIKFKCAEGHVCKTCYEKASMNFSQTIKRKTKAELLEIMKAPLEENKEETFEISRRINQLIFFDDYNQQICLPNHKKYTKETLKPEVYSFSAIVDCQLVEEQIERVVKKKPQQLGCIKVVLTFQNESRDIWLIPNYINIDSMAYKTMRSLAKNIVVEVNQSKEVVAC</sequence>
<evidence type="ECO:0008006" key="5">
    <source>
        <dbReference type="Google" id="ProtNLM"/>
    </source>
</evidence>